<dbReference type="InterPro" id="IPR010441">
    <property type="entry name" value="CH_2"/>
</dbReference>
<dbReference type="Gene3D" id="1.10.418.10">
    <property type="entry name" value="Calponin-like domain"/>
    <property type="match status" value="1"/>
</dbReference>
<feature type="domain" description="Calponin-homology (CH)" evidence="3">
    <location>
        <begin position="8"/>
        <end position="113"/>
    </location>
</feature>
<evidence type="ECO:0000259" key="3">
    <source>
        <dbReference type="PROSITE" id="PS50021"/>
    </source>
</evidence>
<dbReference type="KEGG" id="dqu:106749759"/>
<dbReference type="PROSITE" id="PS50021">
    <property type="entry name" value="CH"/>
    <property type="match status" value="1"/>
</dbReference>
<evidence type="ECO:0000313" key="4">
    <source>
        <dbReference type="Proteomes" id="UP000515204"/>
    </source>
</evidence>
<evidence type="ECO:0000313" key="5">
    <source>
        <dbReference type="RefSeq" id="XP_014484989.1"/>
    </source>
</evidence>
<dbReference type="InterPro" id="IPR036291">
    <property type="entry name" value="NAD(P)-bd_dom_sf"/>
</dbReference>
<evidence type="ECO:0000256" key="2">
    <source>
        <dbReference type="SAM" id="Phobius"/>
    </source>
</evidence>
<reference evidence="5" key="1">
    <citation type="submission" date="2025-08" db="UniProtKB">
        <authorList>
            <consortium name="RefSeq"/>
        </authorList>
    </citation>
    <scope>IDENTIFICATION</scope>
</reference>
<sequence length="542" mass="60541">MIGDTTQNQADTELIAWIDSVPFSKPAKNLTKDFSDAVLVAEILKLYYPRYVELHNYVPASNLNTKIDNWNTLNRKVLAKIDVKLNKDTICHLANGTQGAIEKLLLELRTRILKDDEKLHKQKLTKHNEEGIDIQLSKEKIRDNSPCGEQLNSPVGSLDSPEASDGICQPSPVSKVGRFKRGISMVFGWIASLFLRNIFRSFRFNKHSRNMILDGITCAKLLCLAAAIVLGGAALLLVGLYLYFTFTRGVCKSKSRMDGKTVIITGCTSGIGRETAKNLAKRGARLIMACRNTDKANQLKDEITKETNNSNIVVRMLDLSSLQSIREFAKQINREEARLDVLIHNAGTAETFRKKVTEDGLEMTMATNYFGPFLLTHLLIDLLKRSKPSRIVVIASELYRIARLNLNNINPTSTLPAYLYYVSKYANIVFTLELARRLDGTGVTANCLHPGMVDSGIWRNVPAPLSWCLYLIIKAFFKTPEQGAQTTIHLAVSEELNGVSGKYFVDCAKYELSNAVKDPAKGKKLWELSEPLVKLQPSDSKI</sequence>
<keyword evidence="1" id="KW-0560">Oxidoreductase</keyword>
<gene>
    <name evidence="5" type="primary">LOC106749759</name>
</gene>
<dbReference type="PRINTS" id="PR00081">
    <property type="entry name" value="GDHRDH"/>
</dbReference>
<dbReference type="InterPro" id="IPR036872">
    <property type="entry name" value="CH_dom_sf"/>
</dbReference>
<dbReference type="Pfam" id="PF00106">
    <property type="entry name" value="adh_short"/>
    <property type="match status" value="1"/>
</dbReference>
<keyword evidence="2" id="KW-1133">Transmembrane helix</keyword>
<dbReference type="Pfam" id="PF06294">
    <property type="entry name" value="CH_2"/>
    <property type="match status" value="1"/>
</dbReference>
<evidence type="ECO:0000256" key="1">
    <source>
        <dbReference type="ARBA" id="ARBA00023002"/>
    </source>
</evidence>
<dbReference type="GO" id="GO:0005737">
    <property type="term" value="C:cytoplasm"/>
    <property type="evidence" value="ECO:0007669"/>
    <property type="project" value="UniProtKB-ARBA"/>
</dbReference>
<protein>
    <submittedName>
        <fullName evidence="5">Retinol dehydrogenase 14 isoform X1</fullName>
    </submittedName>
</protein>
<keyword evidence="2" id="KW-0812">Transmembrane</keyword>
<dbReference type="GO" id="GO:0016491">
    <property type="term" value="F:oxidoreductase activity"/>
    <property type="evidence" value="ECO:0007669"/>
    <property type="project" value="UniProtKB-KW"/>
</dbReference>
<dbReference type="Gene3D" id="3.40.50.720">
    <property type="entry name" value="NAD(P)-binding Rossmann-like Domain"/>
    <property type="match status" value="1"/>
</dbReference>
<proteinExistence type="predicted"/>
<dbReference type="Proteomes" id="UP000515204">
    <property type="component" value="Unplaced"/>
</dbReference>
<dbReference type="SUPFAM" id="SSF51735">
    <property type="entry name" value="NAD(P)-binding Rossmann-fold domains"/>
    <property type="match status" value="1"/>
</dbReference>
<dbReference type="AlphaFoldDB" id="A0A6P3Y4G9"/>
<dbReference type="CDD" id="cd05327">
    <property type="entry name" value="retinol-DH_like_SDR_c_like"/>
    <property type="match status" value="1"/>
</dbReference>
<dbReference type="InterPro" id="IPR002347">
    <property type="entry name" value="SDR_fam"/>
</dbReference>
<feature type="transmembrane region" description="Helical" evidence="2">
    <location>
        <begin position="182"/>
        <end position="199"/>
    </location>
</feature>
<accession>A0A6P3Y4G9</accession>
<dbReference type="InterPro" id="IPR001715">
    <property type="entry name" value="CH_dom"/>
</dbReference>
<organism evidence="4 5">
    <name type="scientific">Dinoponera quadriceps</name>
    <name type="common">South American ant</name>
    <dbReference type="NCBI Taxonomy" id="609295"/>
    <lineage>
        <taxon>Eukaryota</taxon>
        <taxon>Metazoa</taxon>
        <taxon>Ecdysozoa</taxon>
        <taxon>Arthropoda</taxon>
        <taxon>Hexapoda</taxon>
        <taxon>Insecta</taxon>
        <taxon>Pterygota</taxon>
        <taxon>Neoptera</taxon>
        <taxon>Endopterygota</taxon>
        <taxon>Hymenoptera</taxon>
        <taxon>Apocrita</taxon>
        <taxon>Aculeata</taxon>
        <taxon>Formicoidea</taxon>
        <taxon>Formicidae</taxon>
        <taxon>Ponerinae</taxon>
        <taxon>Ponerini</taxon>
        <taxon>Dinoponera</taxon>
    </lineage>
</organism>
<name>A0A6P3Y4G9_DINQU</name>
<feature type="transmembrane region" description="Helical" evidence="2">
    <location>
        <begin position="219"/>
        <end position="244"/>
    </location>
</feature>
<dbReference type="FunFam" id="1.10.418.10:FF:000059">
    <property type="entry name" value="RIKEN cDNA 6430531B16 gene"/>
    <property type="match status" value="1"/>
</dbReference>
<dbReference type="OrthoDB" id="191139at2759"/>
<keyword evidence="2" id="KW-0472">Membrane</keyword>
<dbReference type="GeneID" id="106749759"/>
<dbReference type="PANTHER" id="PTHR43157:SF66">
    <property type="entry name" value="WW DOMAIN-CONTAINING OXIDOREDUCTASE-LIKE PROTEIN"/>
    <property type="match status" value="1"/>
</dbReference>
<dbReference type="RefSeq" id="XP_014484989.1">
    <property type="nucleotide sequence ID" value="XM_014629503.1"/>
</dbReference>
<dbReference type="PANTHER" id="PTHR43157">
    <property type="entry name" value="PHOSPHATIDYLINOSITOL-GLYCAN BIOSYNTHESIS CLASS F PROTEIN-RELATED"/>
    <property type="match status" value="1"/>
</dbReference>
<dbReference type="SUPFAM" id="SSF47576">
    <property type="entry name" value="Calponin-homology domain, CH-domain"/>
    <property type="match status" value="1"/>
</dbReference>
<keyword evidence="4" id="KW-1185">Reference proteome</keyword>